<sequence length="450" mass="50219">MDTIFGFPWCFFILLLSAHLERSIAIDIDVDDPDSVKQAARVFAHGVLDYYNGNQTGGTLGKFIWPYYWWEAGAAWGSLLDYWFYTGDATFNRIVVDALLANVGPNNDYMPEYENVTEGNDDQAFWGFAIMAAAERNFTNPPSDTPQWQELSEAVFWSMAGRWDTSTCNGGLRWQIFEFNNGYDYKNTISNAGLFLMASRLARFTGNMTYVDWAERTWDWIAGVGLLDTEYYYFYDGASITDNCTAITRYQWSYNAACFLAGSAYLYNFTQSSLWENRTKNILDGLDVFFDNETGGVMYEVACEPVQKCNTDMQSFKAYLSRFMGLTAILAPWTYDRIYTHLVNTVANGVADSCTGGRDGVTCGTSWLVGGWDNTAGLGQQMSALETVQNLLINQVPAPYTRSVLLSSGPVGSLESGDNSSASNSGDRAGARPLSVLVLLLLYVSWLVVM</sequence>
<comment type="caution">
    <text evidence="1">The sequence shown here is derived from an EMBL/GenBank/DDBJ whole genome shotgun (WGS) entry which is preliminary data.</text>
</comment>
<name>A0ACC3SQ99_LIPKO</name>
<keyword evidence="1" id="KW-0378">Hydrolase</keyword>
<proteinExistence type="predicted"/>
<protein>
    <submittedName>
        <fullName evidence="1">Glycoside hydrolase</fullName>
    </submittedName>
</protein>
<dbReference type="Proteomes" id="UP001433508">
    <property type="component" value="Unassembled WGS sequence"/>
</dbReference>
<dbReference type="EMBL" id="MU971585">
    <property type="protein sequence ID" value="KAK9233807.1"/>
    <property type="molecule type" value="Genomic_DNA"/>
</dbReference>
<keyword evidence="2" id="KW-1185">Reference proteome</keyword>
<organism evidence="1 2">
    <name type="scientific">Lipomyces kononenkoae</name>
    <name type="common">Yeast</name>
    <dbReference type="NCBI Taxonomy" id="34357"/>
    <lineage>
        <taxon>Eukaryota</taxon>
        <taxon>Fungi</taxon>
        <taxon>Dikarya</taxon>
        <taxon>Ascomycota</taxon>
        <taxon>Saccharomycotina</taxon>
        <taxon>Lipomycetes</taxon>
        <taxon>Lipomycetales</taxon>
        <taxon>Lipomycetaceae</taxon>
        <taxon>Lipomyces</taxon>
    </lineage>
</organism>
<reference evidence="2" key="1">
    <citation type="journal article" date="2024" name="Front. Bioeng. Biotechnol.">
        <title>Genome-scale model development and genomic sequencing of the oleaginous clade Lipomyces.</title>
        <authorList>
            <person name="Czajka J.J."/>
            <person name="Han Y."/>
            <person name="Kim J."/>
            <person name="Mondo S.J."/>
            <person name="Hofstad B.A."/>
            <person name="Robles A."/>
            <person name="Haridas S."/>
            <person name="Riley R."/>
            <person name="LaButti K."/>
            <person name="Pangilinan J."/>
            <person name="Andreopoulos W."/>
            <person name="Lipzen A."/>
            <person name="Yan J."/>
            <person name="Wang M."/>
            <person name="Ng V."/>
            <person name="Grigoriev I.V."/>
            <person name="Spatafora J.W."/>
            <person name="Magnuson J.K."/>
            <person name="Baker S.E."/>
            <person name="Pomraning K.R."/>
        </authorList>
    </citation>
    <scope>NUCLEOTIDE SEQUENCE [LARGE SCALE GENOMIC DNA]</scope>
    <source>
        <strain evidence="2">CBS 7786</strain>
    </source>
</reference>
<accession>A0ACC3SQ99</accession>
<evidence type="ECO:0000313" key="1">
    <source>
        <dbReference type="EMBL" id="KAK9233807.1"/>
    </source>
</evidence>
<evidence type="ECO:0000313" key="2">
    <source>
        <dbReference type="Proteomes" id="UP001433508"/>
    </source>
</evidence>
<gene>
    <name evidence="1" type="ORF">V1525DRAFT_441067</name>
</gene>